<sequence length="271" mass="29771">MRIVLTGSTGKLGGLIVQQLQFRCRPEEMILSIRRPQGAQAQAYRESGLDVRYGDYDVPESLAPSFAGADKLLMISSPSMDDTARLAQHLSVVNAAKQAGIGHIVYTSLFAPEKGRLSVHKLHLDTERAIKESQLPYTILRNAYYSDIVKLLGTREAAASGILPSPPGKWVFNTASRIDLAEAAANVLTEDGHGYRTYELTPPRTWNLGNLARSLTEATGRRVVHRTDPGYRNDLYRMLPCSEMSFVSGDLAGLVGRPLRSVADEVRDLFG</sequence>
<dbReference type="InterPro" id="IPR052718">
    <property type="entry name" value="NmrA-type_oxidoreductase"/>
</dbReference>
<dbReference type="OrthoDB" id="152510at2"/>
<dbReference type="PANTHER" id="PTHR47129:SF1">
    <property type="entry name" value="NMRA-LIKE DOMAIN-CONTAINING PROTEIN"/>
    <property type="match status" value="1"/>
</dbReference>
<dbReference type="AlphaFoldDB" id="A0A4S4C2A4"/>
<keyword evidence="3" id="KW-1185">Reference proteome</keyword>
<dbReference type="Pfam" id="PF13460">
    <property type="entry name" value="NAD_binding_10"/>
    <property type="match status" value="1"/>
</dbReference>
<reference evidence="2 3" key="1">
    <citation type="submission" date="2019-04" db="EMBL/GenBank/DDBJ databases">
        <title>Cohnella sp. nov. isolated from preserved vegetables.</title>
        <authorList>
            <person name="Lin S.-Y."/>
            <person name="Hung M.-H."/>
            <person name="Young C.-C."/>
        </authorList>
    </citation>
    <scope>NUCLEOTIDE SEQUENCE [LARGE SCALE GENOMIC DNA]</scope>
    <source>
        <strain evidence="2 3">CC-MHH1044</strain>
    </source>
</reference>
<organism evidence="2 3">
    <name type="scientific">Cohnella fermenti</name>
    <dbReference type="NCBI Taxonomy" id="2565925"/>
    <lineage>
        <taxon>Bacteria</taxon>
        <taxon>Bacillati</taxon>
        <taxon>Bacillota</taxon>
        <taxon>Bacilli</taxon>
        <taxon>Bacillales</taxon>
        <taxon>Paenibacillaceae</taxon>
        <taxon>Cohnella</taxon>
    </lineage>
</organism>
<evidence type="ECO:0000313" key="3">
    <source>
        <dbReference type="Proteomes" id="UP000310636"/>
    </source>
</evidence>
<dbReference type="Gene3D" id="3.40.50.720">
    <property type="entry name" value="NAD(P)-binding Rossmann-like Domain"/>
    <property type="match status" value="1"/>
</dbReference>
<feature type="domain" description="NAD(P)-binding" evidence="1">
    <location>
        <begin position="7"/>
        <end position="190"/>
    </location>
</feature>
<comment type="caution">
    <text evidence="2">The sequence shown here is derived from an EMBL/GenBank/DDBJ whole genome shotgun (WGS) entry which is preliminary data.</text>
</comment>
<dbReference type="RefSeq" id="WP_136369235.1">
    <property type="nucleotide sequence ID" value="NZ_SSOB01000008.1"/>
</dbReference>
<accession>A0A4S4C2A4</accession>
<dbReference type="PANTHER" id="PTHR47129">
    <property type="entry name" value="QUINONE OXIDOREDUCTASE 2"/>
    <property type="match status" value="1"/>
</dbReference>
<dbReference type="SUPFAM" id="SSF51735">
    <property type="entry name" value="NAD(P)-binding Rossmann-fold domains"/>
    <property type="match status" value="1"/>
</dbReference>
<evidence type="ECO:0000259" key="1">
    <source>
        <dbReference type="Pfam" id="PF13460"/>
    </source>
</evidence>
<dbReference type="Gene3D" id="3.90.25.10">
    <property type="entry name" value="UDP-galactose 4-epimerase, domain 1"/>
    <property type="match status" value="1"/>
</dbReference>
<proteinExistence type="predicted"/>
<gene>
    <name evidence="2" type="ORF">E6C55_07870</name>
</gene>
<protein>
    <submittedName>
        <fullName evidence="2">SDR family NAD(P)-dependent oxidoreductase</fullName>
    </submittedName>
</protein>
<name>A0A4S4C2A4_9BACL</name>
<dbReference type="InterPro" id="IPR016040">
    <property type="entry name" value="NAD(P)-bd_dom"/>
</dbReference>
<dbReference type="InterPro" id="IPR036291">
    <property type="entry name" value="NAD(P)-bd_dom_sf"/>
</dbReference>
<dbReference type="EMBL" id="SSOB01000008">
    <property type="protein sequence ID" value="THF81639.1"/>
    <property type="molecule type" value="Genomic_DNA"/>
</dbReference>
<evidence type="ECO:0000313" key="2">
    <source>
        <dbReference type="EMBL" id="THF81639.1"/>
    </source>
</evidence>
<dbReference type="Proteomes" id="UP000310636">
    <property type="component" value="Unassembled WGS sequence"/>
</dbReference>